<dbReference type="PRINTS" id="PR01415">
    <property type="entry name" value="ANKYRIN"/>
</dbReference>
<dbReference type="PANTHER" id="PTHR24198:SF165">
    <property type="entry name" value="ANKYRIN REPEAT-CONTAINING PROTEIN-RELATED"/>
    <property type="match status" value="1"/>
</dbReference>
<evidence type="ECO:0000313" key="5">
    <source>
        <dbReference type="Proteomes" id="UP000719412"/>
    </source>
</evidence>
<dbReference type="PANTHER" id="PTHR24198">
    <property type="entry name" value="ANKYRIN REPEAT AND PROTEIN KINASE DOMAIN-CONTAINING PROTEIN"/>
    <property type="match status" value="1"/>
</dbReference>
<accession>A0A8J6LEU6</accession>
<keyword evidence="2 3" id="KW-0040">ANK repeat</keyword>
<dbReference type="Pfam" id="PF00023">
    <property type="entry name" value="Ank"/>
    <property type="match status" value="2"/>
</dbReference>
<proteinExistence type="predicted"/>
<feature type="repeat" description="ANK" evidence="3">
    <location>
        <begin position="1099"/>
        <end position="1131"/>
    </location>
</feature>
<sequence>MSRFRITIFDRKNRREVTILWKDFKNEINDLVLLNEIRKQYQIRMSRIESVDDLQRKELSKLLWLMGKCPLVLDGRGNISAALDLCPDDKFVILSPNFPIDFSSSFQNLSDLQDEPDMFQNFLNNFTYSLPCAETVNLTDLDVEIDEIKDITMDELVVMTHSDSLEDKEDESLPPCYVKRNLTKTMIDPTFLNQIYTNTLILISCIENVDSFKLRFKYIKFVKLEEFSKDDCNDIVTYVTDGEYSQEEFDELSRKRSPDTECHQFRYVNDNCLEWIRSKNSIEKLRKYLLVDDNLAKYDKYVISETELFDSPSTNHVNIICANPGMGKSTLMKNLKNDAPPTVLRILVYARNHALYFRKKDADAEAFLDYILHETHKKDENFNKRILKILKTRGRLEFIWDGLDEISEKNLVVVKQIIKNVLKKGHRQWITSRNNLKTALETELNVFSKTLTQFDVSEQRTYVGNRLELYGDDLVEIFKIIKKNILHFPNNNILGIPLQIFMLTELFLHDDEKYSHLLNETFSAAHLYQHFVDQKFKIHFKEKEHLDDKIDAIYATTNFTKTSVIDHYKMVAAATYLSNDLVGNSDCQEFLKNIQSDKDTFGFITYVSDALTPEFCHNSFGEYFASLYVSESSSEIFQNDEFMYNEEYNNIRFFFDLIVSQNNKAHIAVLYNNFKLLEECNEEELICRNKIGRTAFDLALSRRRNFKFAKILNLHNINLNVGGSDKNTPLHHACESNNLEAIFFLIQSGAKLNVKNKKGETPLHCALDCSSVEVMQLLIQNGADVNVRDKSGKTVLHCASEIQDFSLEILELLIENNADLNIVDTNGQSPIHYACLKGSADTLKFLIQNGADVNLTNKADKTPLHYVCDDQHISDEIVTILIKSGAQLDAVDKSGQAPIHCACQKGFSEKVKLLVKHGARVNLGDRKRKTALHYCCHNKKISGDVLKLLIRKSADKDITDKSGYAAIHYACMNASLEKLKLLIRKGASVNITDSRGQTVLHYACQHKFISPYFMNILIENNADLNVVDESSRTPLHYACLNGFCEKVKLLLIQNDIRVYIPDEFGRTPLLYACENPKISSDCIETLIKNKAKLDIIDKADRTAIHYACASASVEKLKLLIQNGADVNIKNLTSSTPLHFVCERSSIPHSVLEVLIENKANLNVFDKDHLFPIHYACYSGSSEKLLLLIKNGARVTTKDSEDKTALHYACQNDNFSIDVKLSYDFVKTRIQSEADLDLVDSSDRTAAHYVDVKTATSTLLQFACEHSCVSPTVTELLIRNVADLNNIDQQGRTPMHHACIGGCSEKVRLLILNRAKVNVKDKDGKTVLHYACMYSSISPDIVTDLVESGANMSLADKDGRVAIHYACMSNSLEKVTILLSKGASIEVKDRNYKKQLHYANQDLKNSLSCSNCTISLTRRDD</sequence>
<name>A0A8J6LEU6_TENMO</name>
<feature type="repeat" description="ANK" evidence="3">
    <location>
        <begin position="725"/>
        <end position="757"/>
    </location>
</feature>
<evidence type="ECO:0000313" key="4">
    <source>
        <dbReference type="EMBL" id="KAH0818840.1"/>
    </source>
</evidence>
<dbReference type="InterPro" id="IPR036770">
    <property type="entry name" value="Ankyrin_rpt-contain_sf"/>
</dbReference>
<dbReference type="Gene3D" id="3.40.50.300">
    <property type="entry name" value="P-loop containing nucleotide triphosphate hydrolases"/>
    <property type="match status" value="1"/>
</dbReference>
<dbReference type="SMART" id="SM00248">
    <property type="entry name" value="ANK"/>
    <property type="match status" value="20"/>
</dbReference>
<feature type="repeat" description="ANK" evidence="3">
    <location>
        <begin position="1289"/>
        <end position="1321"/>
    </location>
</feature>
<dbReference type="Pfam" id="PF13637">
    <property type="entry name" value="Ank_4"/>
    <property type="match status" value="1"/>
</dbReference>
<dbReference type="InterPro" id="IPR002110">
    <property type="entry name" value="Ankyrin_rpt"/>
</dbReference>
<feature type="repeat" description="ANK" evidence="3">
    <location>
        <begin position="894"/>
        <end position="926"/>
    </location>
</feature>
<feature type="repeat" description="ANK" evidence="3">
    <location>
        <begin position="1322"/>
        <end position="1356"/>
    </location>
</feature>
<comment type="caution">
    <text evidence="4">The sequence shown here is derived from an EMBL/GenBank/DDBJ whole genome shotgun (WGS) entry which is preliminary data.</text>
</comment>
<feature type="repeat" description="ANK" evidence="3">
    <location>
        <begin position="927"/>
        <end position="961"/>
    </location>
</feature>
<feature type="repeat" description="ANK" evidence="3">
    <location>
        <begin position="859"/>
        <end position="893"/>
    </location>
</feature>
<gene>
    <name evidence="4" type="ORF">GEV33_003951</name>
</gene>
<feature type="repeat" description="ANK" evidence="3">
    <location>
        <begin position="826"/>
        <end position="858"/>
    </location>
</feature>
<feature type="repeat" description="ANK" evidence="3">
    <location>
        <begin position="1357"/>
        <end position="1389"/>
    </location>
</feature>
<evidence type="ECO:0000256" key="2">
    <source>
        <dbReference type="ARBA" id="ARBA00023043"/>
    </source>
</evidence>
<keyword evidence="5" id="KW-1185">Reference proteome</keyword>
<evidence type="ECO:0000256" key="1">
    <source>
        <dbReference type="ARBA" id="ARBA00022737"/>
    </source>
</evidence>
<protein>
    <submittedName>
        <fullName evidence="4">Uncharacterized protein</fullName>
    </submittedName>
</protein>
<dbReference type="PROSITE" id="PS50297">
    <property type="entry name" value="ANK_REP_REGION"/>
    <property type="match status" value="14"/>
</dbReference>
<dbReference type="Proteomes" id="UP000719412">
    <property type="component" value="Unassembled WGS sequence"/>
</dbReference>
<feature type="repeat" description="ANK" evidence="3">
    <location>
        <begin position="1030"/>
        <end position="1063"/>
    </location>
</feature>
<feature type="repeat" description="ANK" evidence="3">
    <location>
        <begin position="995"/>
        <end position="1029"/>
    </location>
</feature>
<reference evidence="4" key="2">
    <citation type="submission" date="2021-08" db="EMBL/GenBank/DDBJ databases">
        <authorList>
            <person name="Eriksson T."/>
        </authorList>
    </citation>
    <scope>NUCLEOTIDE SEQUENCE</scope>
    <source>
        <strain evidence="4">Stoneville</strain>
        <tissue evidence="4">Whole head</tissue>
    </source>
</reference>
<feature type="repeat" description="ANK" evidence="3">
    <location>
        <begin position="758"/>
        <end position="790"/>
    </location>
</feature>
<dbReference type="SUPFAM" id="SSF48403">
    <property type="entry name" value="Ankyrin repeat"/>
    <property type="match status" value="2"/>
</dbReference>
<keyword evidence="1" id="KW-0677">Repeat</keyword>
<feature type="repeat" description="ANK" evidence="3">
    <location>
        <begin position="1167"/>
        <end position="1199"/>
    </location>
</feature>
<dbReference type="Gene3D" id="1.25.40.20">
    <property type="entry name" value="Ankyrin repeat-containing domain"/>
    <property type="match status" value="6"/>
</dbReference>
<feature type="repeat" description="ANK" evidence="3">
    <location>
        <begin position="791"/>
        <end position="825"/>
    </location>
</feature>
<organism evidence="4 5">
    <name type="scientific">Tenebrio molitor</name>
    <name type="common">Yellow mealworm beetle</name>
    <dbReference type="NCBI Taxonomy" id="7067"/>
    <lineage>
        <taxon>Eukaryota</taxon>
        <taxon>Metazoa</taxon>
        <taxon>Ecdysozoa</taxon>
        <taxon>Arthropoda</taxon>
        <taxon>Hexapoda</taxon>
        <taxon>Insecta</taxon>
        <taxon>Pterygota</taxon>
        <taxon>Neoptera</taxon>
        <taxon>Endopterygota</taxon>
        <taxon>Coleoptera</taxon>
        <taxon>Polyphaga</taxon>
        <taxon>Cucujiformia</taxon>
        <taxon>Tenebrionidae</taxon>
        <taxon>Tenebrio</taxon>
    </lineage>
</organism>
<dbReference type="Pfam" id="PF12796">
    <property type="entry name" value="Ank_2"/>
    <property type="match status" value="4"/>
</dbReference>
<dbReference type="InterPro" id="IPR027417">
    <property type="entry name" value="P-loop_NTPase"/>
</dbReference>
<evidence type="ECO:0000256" key="3">
    <source>
        <dbReference type="PROSITE-ProRule" id="PRU00023"/>
    </source>
</evidence>
<dbReference type="PROSITE" id="PS50088">
    <property type="entry name" value="ANK_REPEAT"/>
    <property type="match status" value="17"/>
</dbReference>
<feature type="repeat" description="ANK" evidence="3">
    <location>
        <begin position="962"/>
        <end position="994"/>
    </location>
</feature>
<reference evidence="4" key="1">
    <citation type="journal article" date="2020" name="J Insects Food Feed">
        <title>The yellow mealworm (Tenebrio molitor) genome: a resource for the emerging insects as food and feed industry.</title>
        <authorList>
            <person name="Eriksson T."/>
            <person name="Andere A."/>
            <person name="Kelstrup H."/>
            <person name="Emery V."/>
            <person name="Picard C."/>
        </authorList>
    </citation>
    <scope>NUCLEOTIDE SEQUENCE</scope>
    <source>
        <strain evidence="4">Stoneville</strain>
        <tissue evidence="4">Whole head</tissue>
    </source>
</reference>
<feature type="repeat" description="ANK" evidence="3">
    <location>
        <begin position="1064"/>
        <end position="1098"/>
    </location>
</feature>
<dbReference type="EMBL" id="JABDTM020016512">
    <property type="protein sequence ID" value="KAH0818840.1"/>
    <property type="molecule type" value="Genomic_DNA"/>
</dbReference>
<feature type="repeat" description="ANK" evidence="3">
    <location>
        <begin position="1132"/>
        <end position="1166"/>
    </location>
</feature>